<feature type="domain" description="DUF5689" evidence="1">
    <location>
        <begin position="39"/>
        <end position="255"/>
    </location>
</feature>
<organism evidence="2 3">
    <name type="scientific">Alistipes shahii</name>
    <dbReference type="NCBI Taxonomy" id="328814"/>
    <lineage>
        <taxon>Bacteria</taxon>
        <taxon>Pseudomonadati</taxon>
        <taxon>Bacteroidota</taxon>
        <taxon>Bacteroidia</taxon>
        <taxon>Bacteroidales</taxon>
        <taxon>Rikenellaceae</taxon>
        <taxon>Alistipes</taxon>
    </lineage>
</organism>
<proteinExistence type="predicted"/>
<evidence type="ECO:0000313" key="3">
    <source>
        <dbReference type="Proteomes" id="UP000323567"/>
    </source>
</evidence>
<protein>
    <recommendedName>
        <fullName evidence="1">DUF5689 domain-containing protein</fullName>
    </recommendedName>
</protein>
<accession>A0A5B3GBX9</accession>
<gene>
    <name evidence="2" type="ORF">F2Y13_05345</name>
</gene>
<dbReference type="Proteomes" id="UP000323567">
    <property type="component" value="Unassembled WGS sequence"/>
</dbReference>
<evidence type="ECO:0000259" key="1">
    <source>
        <dbReference type="Pfam" id="PF18942"/>
    </source>
</evidence>
<dbReference type="AlphaFoldDB" id="A0A5B3GBX9"/>
<sequence length="258" mass="27451">MFHFRPIPFFGAVAALLLTGCYDSRFGEPDDDGEGKPATETIAALRDRYAGTPFTVTGDIVVTGRVASCDRAENFYRTLCICDAEAGLEVMAGIDHLHNDFPIGSRVTLSLRGLAVAESRGVLQAGRPPAAGSGYATDYIGSRAALGSVLVRSGEALAAPSPAPLAIPALTESRCGTLVRIDGVRYTPEDLSAATWAGYKRFTDADGNAVYTYVRRYARFADAEVPAGTVSLTGILQYDAAGDGRYILKLRDENDCTH</sequence>
<evidence type="ECO:0000313" key="2">
    <source>
        <dbReference type="EMBL" id="KAA2370977.1"/>
    </source>
</evidence>
<reference evidence="2 3" key="1">
    <citation type="journal article" date="2019" name="Nat. Med.">
        <title>A library of human gut bacterial isolates paired with longitudinal multiomics data enables mechanistic microbiome research.</title>
        <authorList>
            <person name="Poyet M."/>
            <person name="Groussin M."/>
            <person name="Gibbons S.M."/>
            <person name="Avila-Pacheco J."/>
            <person name="Jiang X."/>
            <person name="Kearney S.M."/>
            <person name="Perrotta A.R."/>
            <person name="Berdy B."/>
            <person name="Zhao S."/>
            <person name="Lieberman T.D."/>
            <person name="Swanson P.K."/>
            <person name="Smith M."/>
            <person name="Roesemann S."/>
            <person name="Alexander J.E."/>
            <person name="Rich S.A."/>
            <person name="Livny J."/>
            <person name="Vlamakis H."/>
            <person name="Clish C."/>
            <person name="Bullock K."/>
            <person name="Deik A."/>
            <person name="Scott J."/>
            <person name="Pierce K.A."/>
            <person name="Xavier R.J."/>
            <person name="Alm E.J."/>
        </authorList>
    </citation>
    <scope>NUCLEOTIDE SEQUENCE [LARGE SCALE GENOMIC DNA]</scope>
    <source>
        <strain evidence="2 3">BIOML-A2</strain>
    </source>
</reference>
<comment type="caution">
    <text evidence="2">The sequence shown here is derived from an EMBL/GenBank/DDBJ whole genome shotgun (WGS) entry which is preliminary data.</text>
</comment>
<dbReference type="InterPro" id="IPR043744">
    <property type="entry name" value="DUF5689"/>
</dbReference>
<name>A0A5B3GBX9_9BACT</name>
<dbReference type="RefSeq" id="WP_149887149.1">
    <property type="nucleotide sequence ID" value="NZ_DBEXFN010000079.1"/>
</dbReference>
<dbReference type="Pfam" id="PF18942">
    <property type="entry name" value="DUF5689"/>
    <property type="match status" value="1"/>
</dbReference>
<dbReference type="EMBL" id="VVXK01000005">
    <property type="protein sequence ID" value="KAA2370977.1"/>
    <property type="molecule type" value="Genomic_DNA"/>
</dbReference>
<dbReference type="PROSITE" id="PS51257">
    <property type="entry name" value="PROKAR_LIPOPROTEIN"/>
    <property type="match status" value="1"/>
</dbReference>